<dbReference type="RefSeq" id="WP_280319805.1">
    <property type="nucleotide sequence ID" value="NZ_CP118605.1"/>
</dbReference>
<dbReference type="Pfam" id="PF01420">
    <property type="entry name" value="Methylase_S"/>
    <property type="match status" value="1"/>
</dbReference>
<evidence type="ECO:0000259" key="4">
    <source>
        <dbReference type="Pfam" id="PF01420"/>
    </source>
</evidence>
<feature type="domain" description="Type I restriction modification DNA specificity" evidence="4">
    <location>
        <begin position="44"/>
        <end position="184"/>
    </location>
</feature>
<dbReference type="Proteomes" id="UP001236500">
    <property type="component" value="Chromosome"/>
</dbReference>
<evidence type="ECO:0000256" key="3">
    <source>
        <dbReference type="ARBA" id="ARBA00023125"/>
    </source>
</evidence>
<dbReference type="EMBL" id="CP118605">
    <property type="protein sequence ID" value="WGL16274.1"/>
    <property type="molecule type" value="Genomic_DNA"/>
</dbReference>
<gene>
    <name evidence="5" type="ORF">PVT68_16085</name>
</gene>
<reference evidence="5 6" key="1">
    <citation type="submission" date="2023-02" db="EMBL/GenBank/DDBJ databases">
        <title>Description and genomic characterization of Microbulbifer bruguierae sp. nov., isolated from the sediment of mangrove plant Bruguiera sexangula.</title>
        <authorList>
            <person name="Long M."/>
        </authorList>
    </citation>
    <scope>NUCLEOTIDE SEQUENCE [LARGE SCALE GENOMIC DNA]</scope>
    <source>
        <strain evidence="5 6">H12</strain>
    </source>
</reference>
<accession>A0ABY8NBH6</accession>
<protein>
    <submittedName>
        <fullName evidence="5">Restriction endonuclease subunit S</fullName>
    </submittedName>
</protein>
<proteinExistence type="inferred from homology"/>
<keyword evidence="2" id="KW-0680">Restriction system</keyword>
<organism evidence="5 6">
    <name type="scientific">Microbulbifer bruguierae</name>
    <dbReference type="NCBI Taxonomy" id="3029061"/>
    <lineage>
        <taxon>Bacteria</taxon>
        <taxon>Pseudomonadati</taxon>
        <taxon>Pseudomonadota</taxon>
        <taxon>Gammaproteobacteria</taxon>
        <taxon>Cellvibrionales</taxon>
        <taxon>Microbulbiferaceae</taxon>
        <taxon>Microbulbifer</taxon>
    </lineage>
</organism>
<evidence type="ECO:0000256" key="1">
    <source>
        <dbReference type="ARBA" id="ARBA00010923"/>
    </source>
</evidence>
<dbReference type="SUPFAM" id="SSF116734">
    <property type="entry name" value="DNA methylase specificity domain"/>
    <property type="match status" value="2"/>
</dbReference>
<sequence>MSIDDIKANSKNAIAIGPFGSRMKSDCYVESGVAVIRGTNLSTDPEFVGDFVYITEEKADELVGCNVYEGDLVFPHRGAIGEVGIVSDKSRYVLSSSLMKLTCNLELANPQFIYYFFKSRIGRYELLKNASQVGTPGIGQPLSSLKSIKLRLPPLEIQEEVAATIGQLNSKISLNRRTNQTLEQIAQTLFKSWFVDFDPVRAKVAVREYFERCAAEQGEPMPSSADLEKAQNNAAAATIAGLTFDPADIDGTRKLLESKLAGLEVEQRKQLMETAALFSGKIMEPGKDEYPEGWSWGYLSEVCSLNSTSWTKKNAPNQICYVDLANTKNGEIHRVENFNWEDAPSRARRVLNPGDTIVGTVRPGNRSYARIGRYNTGLTGSTGFAVLTPKAPHWVEFLYVAATCDEAIERLAHLADGGAYPAVKPNVVVDAELIIPPDSVAERFSALISPMFERIDTNNQSSKTLAELRDLLLPKLLSGEIQLNQEAPQKAS</sequence>
<keyword evidence="5" id="KW-0378">Hydrolase</keyword>
<dbReference type="GO" id="GO:0004519">
    <property type="term" value="F:endonuclease activity"/>
    <property type="evidence" value="ECO:0007669"/>
    <property type="project" value="UniProtKB-KW"/>
</dbReference>
<dbReference type="InterPro" id="IPR000055">
    <property type="entry name" value="Restrct_endonuc_typeI_TRD"/>
</dbReference>
<name>A0ABY8NBH6_9GAMM</name>
<keyword evidence="3" id="KW-0238">DNA-binding</keyword>
<evidence type="ECO:0000256" key="2">
    <source>
        <dbReference type="ARBA" id="ARBA00022747"/>
    </source>
</evidence>
<evidence type="ECO:0000313" key="6">
    <source>
        <dbReference type="Proteomes" id="UP001236500"/>
    </source>
</evidence>
<comment type="similarity">
    <text evidence="1">Belongs to the type-I restriction system S methylase family.</text>
</comment>
<dbReference type="PANTHER" id="PTHR30408:SF13">
    <property type="entry name" value="TYPE I RESTRICTION ENZYME HINDI SPECIFICITY SUBUNIT"/>
    <property type="match status" value="1"/>
</dbReference>
<keyword evidence="5" id="KW-0255">Endonuclease</keyword>
<evidence type="ECO:0000313" key="5">
    <source>
        <dbReference type="EMBL" id="WGL16274.1"/>
    </source>
</evidence>
<dbReference type="Gene3D" id="3.90.220.20">
    <property type="entry name" value="DNA methylase specificity domains"/>
    <property type="match status" value="2"/>
</dbReference>
<dbReference type="PANTHER" id="PTHR30408">
    <property type="entry name" value="TYPE-1 RESTRICTION ENZYME ECOKI SPECIFICITY PROTEIN"/>
    <property type="match status" value="1"/>
</dbReference>
<dbReference type="InterPro" id="IPR044946">
    <property type="entry name" value="Restrct_endonuc_typeI_TRD_sf"/>
</dbReference>
<keyword evidence="5" id="KW-0540">Nuclease</keyword>
<dbReference type="InterPro" id="IPR052021">
    <property type="entry name" value="Type-I_RS_S_subunit"/>
</dbReference>
<keyword evidence="6" id="KW-1185">Reference proteome</keyword>